<protein>
    <submittedName>
        <fullName evidence="2">Uncharacterized protein</fullName>
    </submittedName>
</protein>
<feature type="region of interest" description="Disordered" evidence="1">
    <location>
        <begin position="63"/>
        <end position="88"/>
    </location>
</feature>
<accession>A0A7R9EIN2</accession>
<proteinExistence type="predicted"/>
<sequence length="219" mass="24380">MVFRARFRMNDFETCVLRGDRECRYLEGETHEGIGDHRRQSLFFCGHSDACTGLFRGNELDRKDGSASYRGEPDRKDGSASYRGEPDRKGGYVEVGGRFDYDHEFGCRVLCMFDSEQFLSVLVSVQTKIGSSFTLSCELCSVCDLAYVSLFSSKLLPNFARTLWHVLTRSVRPSVVRCTRPASDASKRSVCSFYPPQIDGSGALGLPPSGHEAREGNVG</sequence>
<organism evidence="2">
    <name type="scientific">Timema monikensis</name>
    <dbReference type="NCBI Taxonomy" id="170555"/>
    <lineage>
        <taxon>Eukaryota</taxon>
        <taxon>Metazoa</taxon>
        <taxon>Ecdysozoa</taxon>
        <taxon>Arthropoda</taxon>
        <taxon>Hexapoda</taxon>
        <taxon>Insecta</taxon>
        <taxon>Pterygota</taxon>
        <taxon>Neoptera</taxon>
        <taxon>Polyneoptera</taxon>
        <taxon>Phasmatodea</taxon>
        <taxon>Timematodea</taxon>
        <taxon>Timematoidea</taxon>
        <taxon>Timematidae</taxon>
        <taxon>Timema</taxon>
    </lineage>
</organism>
<name>A0A7R9EIN2_9NEOP</name>
<dbReference type="EMBL" id="OB796929">
    <property type="protein sequence ID" value="CAD7433935.1"/>
    <property type="molecule type" value="Genomic_DNA"/>
</dbReference>
<reference evidence="2" key="1">
    <citation type="submission" date="2020-11" db="EMBL/GenBank/DDBJ databases">
        <authorList>
            <person name="Tran Van P."/>
        </authorList>
    </citation>
    <scope>NUCLEOTIDE SEQUENCE</scope>
</reference>
<evidence type="ECO:0000256" key="1">
    <source>
        <dbReference type="SAM" id="MobiDB-lite"/>
    </source>
</evidence>
<evidence type="ECO:0000313" key="2">
    <source>
        <dbReference type="EMBL" id="CAD7433935.1"/>
    </source>
</evidence>
<gene>
    <name evidence="2" type="ORF">TMSB3V08_LOCUS10599</name>
</gene>
<dbReference type="AlphaFoldDB" id="A0A7R9EIN2"/>